<keyword evidence="2" id="KW-1185">Reference proteome</keyword>
<comment type="caution">
    <text evidence="1">The sequence shown here is derived from an EMBL/GenBank/DDBJ whole genome shotgun (WGS) entry which is preliminary data.</text>
</comment>
<evidence type="ECO:0000313" key="1">
    <source>
        <dbReference type="EMBL" id="MCQ4079712.1"/>
    </source>
</evidence>
<dbReference type="RefSeq" id="WP_255918584.1">
    <property type="nucleotide sequence ID" value="NZ_JANFNG010000002.1"/>
</dbReference>
<evidence type="ECO:0000313" key="2">
    <source>
        <dbReference type="Proteomes" id="UP001057702"/>
    </source>
</evidence>
<sequence length="110" mass="11796">MATEGRRAVCGELRQLALGGITVPLSMCDTVPSPLLSAASCLKLQRELFDLLRGLGCALLCIAQPLLARRQLGHGGPHRPIRPPVGLRRLGDGPLAWSVLRPFPRSRAAL</sequence>
<gene>
    <name evidence="1" type="ORF">NGB36_03655</name>
</gene>
<dbReference type="Proteomes" id="UP001057702">
    <property type="component" value="Unassembled WGS sequence"/>
</dbReference>
<accession>A0ABT1PPV1</accession>
<proteinExistence type="predicted"/>
<organism evidence="1 2">
    <name type="scientific">Streptomyces humicola</name>
    <dbReference type="NCBI Taxonomy" id="2953240"/>
    <lineage>
        <taxon>Bacteria</taxon>
        <taxon>Bacillati</taxon>
        <taxon>Actinomycetota</taxon>
        <taxon>Actinomycetes</taxon>
        <taxon>Kitasatosporales</taxon>
        <taxon>Streptomycetaceae</taxon>
        <taxon>Streptomyces</taxon>
    </lineage>
</organism>
<name>A0ABT1PPV1_9ACTN</name>
<dbReference type="EMBL" id="JANFNG010000002">
    <property type="protein sequence ID" value="MCQ4079712.1"/>
    <property type="molecule type" value="Genomic_DNA"/>
</dbReference>
<protein>
    <submittedName>
        <fullName evidence="1">Uncharacterized protein</fullName>
    </submittedName>
</protein>
<reference evidence="1" key="1">
    <citation type="submission" date="2022-06" db="EMBL/GenBank/DDBJ databases">
        <title>Draft genome sequence of Streptomyces sp. RB6PN25 isolated from peat swamp forest in Thailand.</title>
        <authorList>
            <person name="Duangmal K."/>
            <person name="Klaysubun C."/>
        </authorList>
    </citation>
    <scope>NUCLEOTIDE SEQUENCE</scope>
    <source>
        <strain evidence="1">RB6PN25</strain>
    </source>
</reference>